<accession>A0A563F1X6</accession>
<evidence type="ECO:0000313" key="1">
    <source>
        <dbReference type="EMBL" id="TWP53913.1"/>
    </source>
</evidence>
<dbReference type="Gene3D" id="3.30.1540.10">
    <property type="entry name" value="formyl-coa transferase, domain 3"/>
    <property type="match status" value="1"/>
</dbReference>
<dbReference type="GO" id="GO:0003824">
    <property type="term" value="F:catalytic activity"/>
    <property type="evidence" value="ECO:0007669"/>
    <property type="project" value="InterPro"/>
</dbReference>
<protein>
    <submittedName>
        <fullName evidence="1">Carnitine dehydratase</fullName>
    </submittedName>
</protein>
<dbReference type="Gene3D" id="3.40.50.10540">
    <property type="entry name" value="Crotonobetainyl-coa:carnitine coa-transferase, domain 1"/>
    <property type="match status" value="2"/>
</dbReference>
<comment type="caution">
    <text evidence="1">The sequence shown here is derived from an EMBL/GenBank/DDBJ whole genome shotgun (WGS) entry which is preliminary data.</text>
</comment>
<dbReference type="EMBL" id="VOBR01000002">
    <property type="protein sequence ID" value="TWP53913.1"/>
    <property type="molecule type" value="Genomic_DNA"/>
</dbReference>
<name>A0A563F1X6_9PSEU</name>
<dbReference type="Proteomes" id="UP000316639">
    <property type="component" value="Unassembled WGS sequence"/>
</dbReference>
<dbReference type="RefSeq" id="WP_146349509.1">
    <property type="nucleotide sequence ID" value="NZ_VOBR01000002.1"/>
</dbReference>
<gene>
    <name evidence="1" type="ORF">FKR81_03940</name>
</gene>
<dbReference type="InterPro" id="IPR023606">
    <property type="entry name" value="CoA-Trfase_III_dom_1_sf"/>
</dbReference>
<organism evidence="1 2">
    <name type="scientific">Lentzea tibetensis</name>
    <dbReference type="NCBI Taxonomy" id="2591470"/>
    <lineage>
        <taxon>Bacteria</taxon>
        <taxon>Bacillati</taxon>
        <taxon>Actinomycetota</taxon>
        <taxon>Actinomycetes</taxon>
        <taxon>Pseudonocardiales</taxon>
        <taxon>Pseudonocardiaceae</taxon>
        <taxon>Lentzea</taxon>
    </lineage>
</organism>
<reference evidence="1 2" key="1">
    <citation type="submission" date="2019-07" db="EMBL/GenBank/DDBJ databases">
        <title>Lentzea xizangensis sp. nov., isolated from Qinghai-Tibetan Plateau Soils.</title>
        <authorList>
            <person name="Huang J."/>
        </authorList>
    </citation>
    <scope>NUCLEOTIDE SEQUENCE [LARGE SCALE GENOMIC DNA]</scope>
    <source>
        <strain evidence="1 2">FXJ1.1311</strain>
    </source>
</reference>
<dbReference type="AlphaFoldDB" id="A0A563F1X6"/>
<dbReference type="SUPFAM" id="SSF89796">
    <property type="entry name" value="CoA-transferase family III (CaiB/BaiF)"/>
    <property type="match status" value="2"/>
</dbReference>
<keyword evidence="2" id="KW-1185">Reference proteome</keyword>
<dbReference type="PANTHER" id="PTHR48229">
    <property type="entry name" value="CAIB/BAIF FAMILY ENZYME (AFU_ORTHOLOGUE AFUA_1G05360)-RELATED"/>
    <property type="match status" value="1"/>
</dbReference>
<dbReference type="Pfam" id="PF02515">
    <property type="entry name" value="CoA_transf_3"/>
    <property type="match status" value="1"/>
</dbReference>
<dbReference type="OrthoDB" id="9058532at2"/>
<sequence length="503" mass="54285">MSGLTDQIRHSVNNPLISTDFNFTAVLDDVLGTVGLSVEDAGGKVTFYGGADPLIASPFFFASASAVALAAKGVAASAIWRERGGDDQDIAIDTRKAFQRFSGFADGRWEQINGRPPSYKWNKYNPFAEVPFFRKTRDGRHVIALNVYPGLHQKALTLLDSADNAKSINEAIARRDADELEQAAAEAGVIIAKVRSTEEFFQEQQYQQVLQHMPLISVEKIADGDPQPLAAGASTPLEGIRALGMGHVIAGAGIGRDLASFGADVLNVWRPDDSEVEPFYWDTQVGMRSAYLSDAGDDRAKLDELLRGADVFFSNRHPGYLEQVGLTADELAVGHRGLIHAQVLLHGAEGPWATRPGFDEVGATVSGIFALGGTLEEPEQPPMLPIVDNIVGWLGTVGVLEALRRRAVEGGSYRVRVSLTRVCLWLISLGIFDKEFATATAGSTAEHSAIPPELFTAKTPLGTYQGMTDQIEFSSLPQGFTTTVLHPMGADQPEWLPRATNPA</sequence>
<dbReference type="InterPro" id="IPR003673">
    <property type="entry name" value="CoA-Trfase_fam_III"/>
</dbReference>
<dbReference type="InterPro" id="IPR044855">
    <property type="entry name" value="CoA-Trfase_III_dom3_sf"/>
</dbReference>
<proteinExistence type="predicted"/>
<dbReference type="InterPro" id="IPR052985">
    <property type="entry name" value="CoA-trans_III_biosynth/detox"/>
</dbReference>
<dbReference type="PANTHER" id="PTHR48229:SF1">
    <property type="entry name" value="ALPHA METHYLACYL-COA RACEMASE-RELATED"/>
    <property type="match status" value="1"/>
</dbReference>
<evidence type="ECO:0000313" key="2">
    <source>
        <dbReference type="Proteomes" id="UP000316639"/>
    </source>
</evidence>